<evidence type="ECO:0000313" key="2">
    <source>
        <dbReference type="EMBL" id="KIK10926.1"/>
    </source>
</evidence>
<proteinExistence type="predicted"/>
<reference evidence="2 3" key="1">
    <citation type="submission" date="2014-04" db="EMBL/GenBank/DDBJ databases">
        <authorList>
            <consortium name="DOE Joint Genome Institute"/>
            <person name="Kuo A."/>
            <person name="Kohler A."/>
            <person name="Costa M.D."/>
            <person name="Nagy L.G."/>
            <person name="Floudas D."/>
            <person name="Copeland A."/>
            <person name="Barry K.W."/>
            <person name="Cichocki N."/>
            <person name="Veneault-Fourrey C."/>
            <person name="LaButti K."/>
            <person name="Lindquist E.A."/>
            <person name="Lipzen A."/>
            <person name="Lundell T."/>
            <person name="Morin E."/>
            <person name="Murat C."/>
            <person name="Sun H."/>
            <person name="Tunlid A."/>
            <person name="Henrissat B."/>
            <person name="Grigoriev I.V."/>
            <person name="Hibbett D.S."/>
            <person name="Martin F."/>
            <person name="Nordberg H.P."/>
            <person name="Cantor M.N."/>
            <person name="Hua S.X."/>
        </authorList>
    </citation>
    <scope>NUCLEOTIDE SEQUENCE [LARGE SCALE GENOMIC DNA]</scope>
    <source>
        <strain evidence="2 3">441</strain>
    </source>
</reference>
<name>A0A0C9Y173_9AGAM</name>
<feature type="region of interest" description="Disordered" evidence="1">
    <location>
        <begin position="75"/>
        <end position="102"/>
    </location>
</feature>
<feature type="region of interest" description="Disordered" evidence="1">
    <location>
        <begin position="140"/>
        <end position="164"/>
    </location>
</feature>
<accession>A0A0C9Y173</accession>
<dbReference type="EMBL" id="KN834360">
    <property type="protein sequence ID" value="KIK10926.1"/>
    <property type="molecule type" value="Genomic_DNA"/>
</dbReference>
<dbReference type="OrthoDB" id="2960209at2759"/>
<organism evidence="2 3">
    <name type="scientific">Pisolithus microcarpus 441</name>
    <dbReference type="NCBI Taxonomy" id="765257"/>
    <lineage>
        <taxon>Eukaryota</taxon>
        <taxon>Fungi</taxon>
        <taxon>Dikarya</taxon>
        <taxon>Basidiomycota</taxon>
        <taxon>Agaricomycotina</taxon>
        <taxon>Agaricomycetes</taxon>
        <taxon>Agaricomycetidae</taxon>
        <taxon>Boletales</taxon>
        <taxon>Sclerodermatineae</taxon>
        <taxon>Pisolithaceae</taxon>
        <taxon>Pisolithus</taxon>
    </lineage>
</organism>
<dbReference type="HOGENOM" id="CLU_109488_1_0_1"/>
<evidence type="ECO:0000256" key="1">
    <source>
        <dbReference type="SAM" id="MobiDB-lite"/>
    </source>
</evidence>
<dbReference type="Proteomes" id="UP000054018">
    <property type="component" value="Unassembled WGS sequence"/>
</dbReference>
<dbReference type="AlphaFoldDB" id="A0A0C9Y173"/>
<reference evidence="3" key="2">
    <citation type="submission" date="2015-01" db="EMBL/GenBank/DDBJ databases">
        <title>Evolutionary Origins and Diversification of the Mycorrhizal Mutualists.</title>
        <authorList>
            <consortium name="DOE Joint Genome Institute"/>
            <consortium name="Mycorrhizal Genomics Consortium"/>
            <person name="Kohler A."/>
            <person name="Kuo A."/>
            <person name="Nagy L.G."/>
            <person name="Floudas D."/>
            <person name="Copeland A."/>
            <person name="Barry K.W."/>
            <person name="Cichocki N."/>
            <person name="Veneault-Fourrey C."/>
            <person name="LaButti K."/>
            <person name="Lindquist E.A."/>
            <person name="Lipzen A."/>
            <person name="Lundell T."/>
            <person name="Morin E."/>
            <person name="Murat C."/>
            <person name="Riley R."/>
            <person name="Ohm R."/>
            <person name="Sun H."/>
            <person name="Tunlid A."/>
            <person name="Henrissat B."/>
            <person name="Grigoriev I.V."/>
            <person name="Hibbett D.S."/>
            <person name="Martin F."/>
        </authorList>
    </citation>
    <scope>NUCLEOTIDE SEQUENCE [LARGE SCALE GENOMIC DNA]</scope>
    <source>
        <strain evidence="3">441</strain>
    </source>
</reference>
<gene>
    <name evidence="2" type="ORF">PISMIDRAFT_690694</name>
</gene>
<feature type="compositionally biased region" description="Basic and acidic residues" evidence="1">
    <location>
        <begin position="154"/>
        <end position="164"/>
    </location>
</feature>
<protein>
    <submittedName>
        <fullName evidence="2">Uncharacterized protein</fullName>
    </submittedName>
</protein>
<evidence type="ECO:0000313" key="3">
    <source>
        <dbReference type="Proteomes" id="UP000054018"/>
    </source>
</evidence>
<keyword evidence="3" id="KW-1185">Reference proteome</keyword>
<sequence>MYHHHPHVFFHRPASRILWFVIGAGVATWWHHSRAMRDHHSSYWPCLMQQHRRAALQDQPSSAGSEVGPYQERDARWGWRPHSPPPSGAMAGWNQQEWEENKERLRSMQKRVGEAMVDMSESTLESIVSTAETLKARLAERRARREGVLSPEIAEQKKDPFPSV</sequence>